<feature type="compositionally biased region" description="Basic and acidic residues" evidence="1">
    <location>
        <begin position="86"/>
        <end position="102"/>
    </location>
</feature>
<proteinExistence type="predicted"/>
<dbReference type="AlphaFoldDB" id="A0A0A9HM75"/>
<accession>A0A0A9HM75</accession>
<sequence length="163" mass="16545">MAKSAGHPLGLMPFGHGGFPPCGLPASPAGALSLLSSGRGGGAPWLISAPDISARSSAALDELIAENRAALLAWQFFSDRSAAGRQADHHPGGGRAADHGWCHEAPPSTAAGHTTLDLMQTPTASAGAQFRPVPERAARPPKKDDDAGCSSDAWAPVEGARVV</sequence>
<protein>
    <submittedName>
        <fullName evidence="2">Uncharacterized protein</fullName>
    </submittedName>
</protein>
<feature type="compositionally biased region" description="Polar residues" evidence="1">
    <location>
        <begin position="117"/>
        <end position="126"/>
    </location>
</feature>
<reference evidence="2" key="1">
    <citation type="submission" date="2014-09" db="EMBL/GenBank/DDBJ databases">
        <authorList>
            <person name="Magalhaes I.L.F."/>
            <person name="Oliveira U."/>
            <person name="Santos F.R."/>
            <person name="Vidigal T.H.D.A."/>
            <person name="Brescovit A.D."/>
            <person name="Santos A.J."/>
        </authorList>
    </citation>
    <scope>NUCLEOTIDE SEQUENCE</scope>
    <source>
        <tissue evidence="2">Shoot tissue taken approximately 20 cm above the soil surface</tissue>
    </source>
</reference>
<dbReference type="EMBL" id="GBRH01160952">
    <property type="protein sequence ID" value="JAE36944.1"/>
    <property type="molecule type" value="Transcribed_RNA"/>
</dbReference>
<evidence type="ECO:0000313" key="2">
    <source>
        <dbReference type="EMBL" id="JAE36944.1"/>
    </source>
</evidence>
<name>A0A0A9HM75_ARUDO</name>
<feature type="region of interest" description="Disordered" evidence="1">
    <location>
        <begin position="84"/>
        <end position="163"/>
    </location>
</feature>
<reference evidence="2" key="2">
    <citation type="journal article" date="2015" name="Data Brief">
        <title>Shoot transcriptome of the giant reed, Arundo donax.</title>
        <authorList>
            <person name="Barrero R.A."/>
            <person name="Guerrero F.D."/>
            <person name="Moolhuijzen P."/>
            <person name="Goolsby J.A."/>
            <person name="Tidwell J."/>
            <person name="Bellgard S.E."/>
            <person name="Bellgard M.I."/>
        </authorList>
    </citation>
    <scope>NUCLEOTIDE SEQUENCE</scope>
    <source>
        <tissue evidence="2">Shoot tissue taken approximately 20 cm above the soil surface</tissue>
    </source>
</reference>
<evidence type="ECO:0000256" key="1">
    <source>
        <dbReference type="SAM" id="MobiDB-lite"/>
    </source>
</evidence>
<feature type="compositionally biased region" description="Basic and acidic residues" evidence="1">
    <location>
        <begin position="133"/>
        <end position="146"/>
    </location>
</feature>
<organism evidence="2">
    <name type="scientific">Arundo donax</name>
    <name type="common">Giant reed</name>
    <name type="synonym">Donax arundinaceus</name>
    <dbReference type="NCBI Taxonomy" id="35708"/>
    <lineage>
        <taxon>Eukaryota</taxon>
        <taxon>Viridiplantae</taxon>
        <taxon>Streptophyta</taxon>
        <taxon>Embryophyta</taxon>
        <taxon>Tracheophyta</taxon>
        <taxon>Spermatophyta</taxon>
        <taxon>Magnoliopsida</taxon>
        <taxon>Liliopsida</taxon>
        <taxon>Poales</taxon>
        <taxon>Poaceae</taxon>
        <taxon>PACMAD clade</taxon>
        <taxon>Arundinoideae</taxon>
        <taxon>Arundineae</taxon>
        <taxon>Arundo</taxon>
    </lineage>
</organism>